<dbReference type="PANTHER" id="PTHR34702:SF1">
    <property type="entry name" value="NA(+)_H(+) ANTIPORTER SUBUNIT F"/>
    <property type="match status" value="1"/>
</dbReference>
<comment type="similarity">
    <text evidence="2">Belongs to the CPA3 antiporters (TC 2.A.63) subunit F family.</text>
</comment>
<gene>
    <name evidence="9" type="ORF">EPICR_90054</name>
</gene>
<evidence type="ECO:0000256" key="3">
    <source>
        <dbReference type="ARBA" id="ARBA00022448"/>
    </source>
</evidence>
<keyword evidence="7 8" id="KW-0472">Membrane</keyword>
<name>A0A484HRD4_9BACT</name>
<dbReference type="GO" id="GO:0015385">
    <property type="term" value="F:sodium:proton antiporter activity"/>
    <property type="evidence" value="ECO:0007669"/>
    <property type="project" value="TreeGrafter"/>
</dbReference>
<evidence type="ECO:0000256" key="2">
    <source>
        <dbReference type="ARBA" id="ARBA00009212"/>
    </source>
</evidence>
<reference evidence="9" key="1">
    <citation type="submission" date="2019-01" db="EMBL/GenBank/DDBJ databases">
        <authorList>
            <consortium name="Genoscope - CEA"/>
            <person name="William W."/>
        </authorList>
    </citation>
    <scope>NUCLEOTIDE SEQUENCE</scope>
    <source>
        <strain evidence="9">CR-1</strain>
    </source>
</reference>
<protein>
    <recommendedName>
        <fullName evidence="10">PH regulation protein F</fullName>
    </recommendedName>
</protein>
<accession>A0A484HRD4</accession>
<evidence type="ECO:0000256" key="7">
    <source>
        <dbReference type="ARBA" id="ARBA00023136"/>
    </source>
</evidence>
<feature type="transmembrane region" description="Helical" evidence="8">
    <location>
        <begin position="60"/>
        <end position="82"/>
    </location>
</feature>
<dbReference type="EMBL" id="CAACVI010000052">
    <property type="protein sequence ID" value="VEN75457.1"/>
    <property type="molecule type" value="Genomic_DNA"/>
</dbReference>
<keyword evidence="6 8" id="KW-1133">Transmembrane helix</keyword>
<evidence type="ECO:0000256" key="6">
    <source>
        <dbReference type="ARBA" id="ARBA00022989"/>
    </source>
</evidence>
<feature type="transmembrane region" description="Helical" evidence="8">
    <location>
        <begin position="6"/>
        <end position="24"/>
    </location>
</feature>
<evidence type="ECO:0000256" key="5">
    <source>
        <dbReference type="ARBA" id="ARBA00022692"/>
    </source>
</evidence>
<dbReference type="PANTHER" id="PTHR34702">
    <property type="entry name" value="NA(+)/H(+) ANTIPORTER SUBUNIT F1"/>
    <property type="match status" value="1"/>
</dbReference>
<feature type="transmembrane region" description="Helical" evidence="8">
    <location>
        <begin position="33"/>
        <end position="54"/>
    </location>
</feature>
<evidence type="ECO:0000256" key="4">
    <source>
        <dbReference type="ARBA" id="ARBA00022475"/>
    </source>
</evidence>
<dbReference type="AlphaFoldDB" id="A0A484HRD4"/>
<dbReference type="GO" id="GO:0005886">
    <property type="term" value="C:plasma membrane"/>
    <property type="evidence" value="ECO:0007669"/>
    <property type="project" value="UniProtKB-SubCell"/>
</dbReference>
<sequence>MTVFFHIAGMILFFLVFLALYRVAFGPGVFNRAAAISAIGNKTLIILLIIGFVYERVEMFIDISMVYALLNFIGTLAVAKYLETESKPS</sequence>
<keyword evidence="4" id="KW-1003">Cell membrane</keyword>
<proteinExistence type="inferred from homology"/>
<evidence type="ECO:0008006" key="10">
    <source>
        <dbReference type="Google" id="ProtNLM"/>
    </source>
</evidence>
<organism evidence="9">
    <name type="scientific">uncultured Desulfobacteraceae bacterium</name>
    <dbReference type="NCBI Taxonomy" id="218296"/>
    <lineage>
        <taxon>Bacteria</taxon>
        <taxon>Pseudomonadati</taxon>
        <taxon>Thermodesulfobacteriota</taxon>
        <taxon>Desulfobacteria</taxon>
        <taxon>Desulfobacterales</taxon>
        <taxon>Desulfobacteraceae</taxon>
        <taxon>environmental samples</taxon>
    </lineage>
</organism>
<evidence type="ECO:0000256" key="8">
    <source>
        <dbReference type="SAM" id="Phobius"/>
    </source>
</evidence>
<dbReference type="InterPro" id="IPR007208">
    <property type="entry name" value="MrpF/PhaF-like"/>
</dbReference>
<keyword evidence="3" id="KW-0813">Transport</keyword>
<dbReference type="Pfam" id="PF04066">
    <property type="entry name" value="MrpF_PhaF"/>
    <property type="match status" value="1"/>
</dbReference>
<evidence type="ECO:0000256" key="1">
    <source>
        <dbReference type="ARBA" id="ARBA00004651"/>
    </source>
</evidence>
<evidence type="ECO:0000313" key="9">
    <source>
        <dbReference type="EMBL" id="VEN75457.1"/>
    </source>
</evidence>
<comment type="subcellular location">
    <subcellularLocation>
        <location evidence="1">Cell membrane</location>
        <topology evidence="1">Multi-pass membrane protein</topology>
    </subcellularLocation>
</comment>
<keyword evidence="5 8" id="KW-0812">Transmembrane</keyword>